<organism evidence="6 7">
    <name type="scientific">Gracilimonas halophila</name>
    <dbReference type="NCBI Taxonomy" id="1834464"/>
    <lineage>
        <taxon>Bacteria</taxon>
        <taxon>Pseudomonadati</taxon>
        <taxon>Balneolota</taxon>
        <taxon>Balneolia</taxon>
        <taxon>Balneolales</taxon>
        <taxon>Balneolaceae</taxon>
        <taxon>Gracilimonas</taxon>
    </lineage>
</organism>
<feature type="transmembrane region" description="Helical" evidence="5">
    <location>
        <begin position="83"/>
        <end position="109"/>
    </location>
</feature>
<feature type="transmembrane region" description="Helical" evidence="5">
    <location>
        <begin position="233"/>
        <end position="254"/>
    </location>
</feature>
<evidence type="ECO:0000256" key="1">
    <source>
        <dbReference type="ARBA" id="ARBA00004141"/>
    </source>
</evidence>
<dbReference type="Proteomes" id="UP001597460">
    <property type="component" value="Unassembled WGS sequence"/>
</dbReference>
<name>A0ABW5JGG6_9BACT</name>
<dbReference type="RefSeq" id="WP_390297588.1">
    <property type="nucleotide sequence ID" value="NZ_JBHULI010000002.1"/>
</dbReference>
<dbReference type="EMBL" id="JBHULI010000002">
    <property type="protein sequence ID" value="MFD2531129.1"/>
    <property type="molecule type" value="Genomic_DNA"/>
</dbReference>
<feature type="transmembrane region" description="Helical" evidence="5">
    <location>
        <begin position="12"/>
        <end position="31"/>
    </location>
</feature>
<evidence type="ECO:0000313" key="6">
    <source>
        <dbReference type="EMBL" id="MFD2531129.1"/>
    </source>
</evidence>
<proteinExistence type="predicted"/>
<dbReference type="Gene3D" id="1.20.1740.10">
    <property type="entry name" value="Amino acid/polyamine transporter I"/>
    <property type="match status" value="1"/>
</dbReference>
<comment type="subcellular location">
    <subcellularLocation>
        <location evidence="1">Membrane</location>
        <topology evidence="1">Multi-pass membrane protein</topology>
    </subcellularLocation>
</comment>
<keyword evidence="3 5" id="KW-1133">Transmembrane helix</keyword>
<dbReference type="PANTHER" id="PTHR11706:SF3">
    <property type="entry name" value="METAL ION TRANSPORT PROTEIN"/>
    <property type="match status" value="1"/>
</dbReference>
<sequence>MESEKVKSTFKYAFGPGLILAAAAIGVSHLVQSTRAGADYGFNLVWAVVIASLMKYPFLEYGPRYAATTGESLIAGYKKLGSWALWIYIIFTVGTMFAIQAAVTIVTASLAVELTGIELPLLIWSIIILAICIGVLFRGQYSALDSIIKLVMVVLTISTVAAFAVALLDGHSPSLTETPSVWNVAGITFLIALMGWMPIPIDASAWHSLWTLEREKQTNHRSSLKESLLDFNIGYIGSAILALIFLGLGALVMFGSGVSFSSAGAAFAQQLIDLYTQTLGDWAHWIIIICAFTTMFSTTLTVTDSYPRVSQEIFRVMNAGKDSDSWIFSYKGLLFGISVISMLVLYITGSQFTYIIDLATSLSFLTAPALAFINYRLIMSSYFPEEHKPPIWLRILSWFGMIFLSVFALLFFYWRFFV</sequence>
<evidence type="ECO:0000256" key="4">
    <source>
        <dbReference type="ARBA" id="ARBA00023136"/>
    </source>
</evidence>
<feature type="transmembrane region" description="Helical" evidence="5">
    <location>
        <begin position="121"/>
        <end position="138"/>
    </location>
</feature>
<comment type="caution">
    <text evidence="6">The sequence shown here is derived from an EMBL/GenBank/DDBJ whole genome shotgun (WGS) entry which is preliminary data.</text>
</comment>
<dbReference type="NCBIfam" id="NF037982">
    <property type="entry name" value="Nramp_1"/>
    <property type="match status" value="1"/>
</dbReference>
<feature type="transmembrane region" description="Helical" evidence="5">
    <location>
        <begin position="150"/>
        <end position="168"/>
    </location>
</feature>
<dbReference type="Pfam" id="PF01566">
    <property type="entry name" value="Nramp"/>
    <property type="match status" value="1"/>
</dbReference>
<feature type="transmembrane region" description="Helical" evidence="5">
    <location>
        <begin position="395"/>
        <end position="414"/>
    </location>
</feature>
<keyword evidence="4 5" id="KW-0472">Membrane</keyword>
<evidence type="ECO:0000256" key="5">
    <source>
        <dbReference type="SAM" id="Phobius"/>
    </source>
</evidence>
<evidence type="ECO:0000313" key="7">
    <source>
        <dbReference type="Proteomes" id="UP001597460"/>
    </source>
</evidence>
<feature type="transmembrane region" description="Helical" evidence="5">
    <location>
        <begin position="327"/>
        <end position="348"/>
    </location>
</feature>
<accession>A0ABW5JGG6</accession>
<feature type="transmembrane region" description="Helical" evidence="5">
    <location>
        <begin position="43"/>
        <end position="62"/>
    </location>
</feature>
<feature type="transmembrane region" description="Helical" evidence="5">
    <location>
        <begin position="282"/>
        <end position="306"/>
    </location>
</feature>
<dbReference type="InterPro" id="IPR001046">
    <property type="entry name" value="NRAMP_fam"/>
</dbReference>
<keyword evidence="7" id="KW-1185">Reference proteome</keyword>
<feature type="transmembrane region" description="Helical" evidence="5">
    <location>
        <begin position="180"/>
        <end position="199"/>
    </location>
</feature>
<dbReference type="PANTHER" id="PTHR11706">
    <property type="entry name" value="SOLUTE CARRIER PROTEIN FAMILY 11 MEMBER"/>
    <property type="match status" value="1"/>
</dbReference>
<keyword evidence="2 5" id="KW-0812">Transmembrane</keyword>
<feature type="transmembrane region" description="Helical" evidence="5">
    <location>
        <begin position="354"/>
        <end position="375"/>
    </location>
</feature>
<evidence type="ECO:0000256" key="3">
    <source>
        <dbReference type="ARBA" id="ARBA00022989"/>
    </source>
</evidence>
<gene>
    <name evidence="6" type="ORF">ACFSVN_01570</name>
</gene>
<reference evidence="7" key="1">
    <citation type="journal article" date="2019" name="Int. J. Syst. Evol. Microbiol.">
        <title>The Global Catalogue of Microorganisms (GCM) 10K type strain sequencing project: providing services to taxonomists for standard genome sequencing and annotation.</title>
        <authorList>
            <consortium name="The Broad Institute Genomics Platform"/>
            <consortium name="The Broad Institute Genome Sequencing Center for Infectious Disease"/>
            <person name="Wu L."/>
            <person name="Ma J."/>
        </authorList>
    </citation>
    <scope>NUCLEOTIDE SEQUENCE [LARGE SCALE GENOMIC DNA]</scope>
    <source>
        <strain evidence="7">KCTC 52042</strain>
    </source>
</reference>
<protein>
    <submittedName>
        <fullName evidence="6">Nramp family divalent metal transporter</fullName>
    </submittedName>
</protein>
<evidence type="ECO:0000256" key="2">
    <source>
        <dbReference type="ARBA" id="ARBA00022692"/>
    </source>
</evidence>